<organism evidence="5">
    <name type="scientific">viral metagenome</name>
    <dbReference type="NCBI Taxonomy" id="1070528"/>
    <lineage>
        <taxon>unclassified sequences</taxon>
        <taxon>metagenomes</taxon>
        <taxon>organismal metagenomes</taxon>
    </lineage>
</organism>
<sequence>MNNPYINTYLLTNVSIHPSQMNSNIKSHIKKNLSDRVLNKCFSEYGFITEIHSVYVMPDAKLIPEDPTASAVYNVKFLCTLCHPLNGSTIMGVVESLNQKVINIVNGPIRIIINAAISNVNTNVFKFNNKERVWTIVQSDKKSNDKTDEPKKYMILKAGAHVKVKIISKKIVDKTERILCLGYLENIATDEEVKESLKNKYIHKPSKDNTIENIDDYIKNNIDDVENTEDTEEETDEET</sequence>
<accession>A0A6C0EC26</accession>
<feature type="compositionally biased region" description="Acidic residues" evidence="3">
    <location>
        <begin position="223"/>
        <end position="239"/>
    </location>
</feature>
<dbReference type="Pfam" id="PF03876">
    <property type="entry name" value="SHS2_Rpb7-N"/>
    <property type="match status" value="1"/>
</dbReference>
<dbReference type="EMBL" id="MN739778">
    <property type="protein sequence ID" value="QHT26080.1"/>
    <property type="molecule type" value="Genomic_DNA"/>
</dbReference>
<evidence type="ECO:0000256" key="3">
    <source>
        <dbReference type="SAM" id="MobiDB-lite"/>
    </source>
</evidence>
<dbReference type="AlphaFoldDB" id="A0A6C0EC26"/>
<dbReference type="InterPro" id="IPR005576">
    <property type="entry name" value="Rpb7-like_N"/>
</dbReference>
<keyword evidence="2" id="KW-0804">Transcription</keyword>
<dbReference type="Gene3D" id="3.30.1490.120">
    <property type="entry name" value="RNA polymerase Rpb7-like, N-terminal domain"/>
    <property type="match status" value="1"/>
</dbReference>
<dbReference type="GO" id="GO:0000428">
    <property type="term" value="C:DNA-directed RNA polymerase complex"/>
    <property type="evidence" value="ECO:0007669"/>
    <property type="project" value="UniProtKB-KW"/>
</dbReference>
<reference evidence="5" key="1">
    <citation type="journal article" date="2020" name="Nature">
        <title>Giant virus diversity and host interactions through global metagenomics.</title>
        <authorList>
            <person name="Schulz F."/>
            <person name="Roux S."/>
            <person name="Paez-Espino D."/>
            <person name="Jungbluth S."/>
            <person name="Walsh D.A."/>
            <person name="Denef V.J."/>
            <person name="McMahon K.D."/>
            <person name="Konstantinidis K.T."/>
            <person name="Eloe-Fadrosh E.A."/>
            <person name="Kyrpides N.C."/>
            <person name="Woyke T."/>
        </authorList>
    </citation>
    <scope>NUCLEOTIDE SEQUENCE</scope>
    <source>
        <strain evidence="5">GVMAG-M-3300023179-27</strain>
    </source>
</reference>
<evidence type="ECO:0000313" key="5">
    <source>
        <dbReference type="EMBL" id="QHT26080.1"/>
    </source>
</evidence>
<evidence type="ECO:0000259" key="4">
    <source>
        <dbReference type="Pfam" id="PF03876"/>
    </source>
</evidence>
<evidence type="ECO:0000256" key="1">
    <source>
        <dbReference type="ARBA" id="ARBA00022478"/>
    </source>
</evidence>
<dbReference type="SUPFAM" id="SSF88798">
    <property type="entry name" value="N-terminal, heterodimerisation domain of RBP7 (RpoE)"/>
    <property type="match status" value="1"/>
</dbReference>
<name>A0A6C0EC26_9ZZZZ</name>
<dbReference type="InterPro" id="IPR036898">
    <property type="entry name" value="RNA_pol_Rpb7-like_N_sf"/>
</dbReference>
<dbReference type="PANTHER" id="PTHR12709">
    <property type="entry name" value="DNA-DIRECTED RNA POLYMERASE II, III"/>
    <property type="match status" value="1"/>
</dbReference>
<keyword evidence="1" id="KW-0240">DNA-directed RNA polymerase</keyword>
<dbReference type="InterPro" id="IPR045113">
    <property type="entry name" value="Rpb7-like"/>
</dbReference>
<evidence type="ECO:0000256" key="2">
    <source>
        <dbReference type="ARBA" id="ARBA00023163"/>
    </source>
</evidence>
<dbReference type="GO" id="GO:0006352">
    <property type="term" value="P:DNA-templated transcription initiation"/>
    <property type="evidence" value="ECO:0007669"/>
    <property type="project" value="InterPro"/>
</dbReference>
<dbReference type="PANTHER" id="PTHR12709:SF4">
    <property type="entry name" value="DNA-DIRECTED RNA POLYMERASE II SUBUNIT RPB7"/>
    <property type="match status" value="1"/>
</dbReference>
<feature type="domain" description="RNA polymerase Rpb7-like N-terminal" evidence="4">
    <location>
        <begin position="13"/>
        <end position="67"/>
    </location>
</feature>
<proteinExistence type="predicted"/>
<feature type="region of interest" description="Disordered" evidence="3">
    <location>
        <begin position="219"/>
        <end position="239"/>
    </location>
</feature>
<protein>
    <recommendedName>
        <fullName evidence="4">RNA polymerase Rpb7-like N-terminal domain-containing protein</fullName>
    </recommendedName>
</protein>